<sequence>MRDATQEEETAISKKTWFTLFPPGADRRQGHRCCSEPIFTRGSSSSSEDCNMEEEFGMGLSDGARNQSESSLQMSSVCPDSPLTNPLVQFFPIQSLFLNPYGKPRHLKIFYEKGGVDYLNHGDIPDRVEEENQCALSNQMTGELYPKDSICQEEEQRPHRALRHVGFGSEGQRIRMFVMIQENKKENCDRRFVGSVWTVRNKDWVALPASGASGGILIIWDSKNLRREEVVIGSFSVSVKFSLDGCGPLWISAVYGPNSPSLRKDFGWELLTFMD</sequence>
<name>A0A438J9I9_VITVI</name>
<dbReference type="AlphaFoldDB" id="A0A438J9I9"/>
<reference evidence="1 2" key="1">
    <citation type="journal article" date="2018" name="PLoS Genet.">
        <title>Population sequencing reveals clonal diversity and ancestral inbreeding in the grapevine cultivar Chardonnay.</title>
        <authorList>
            <person name="Roach M.J."/>
            <person name="Johnson D.L."/>
            <person name="Bohlmann J."/>
            <person name="van Vuuren H.J."/>
            <person name="Jones S.J."/>
            <person name="Pretorius I.S."/>
            <person name="Schmidt S.A."/>
            <person name="Borneman A.R."/>
        </authorList>
    </citation>
    <scope>NUCLEOTIDE SEQUENCE [LARGE SCALE GENOMIC DNA]</scope>
    <source>
        <strain evidence="2">cv. Chardonnay</strain>
        <tissue evidence="1">Leaf</tissue>
    </source>
</reference>
<evidence type="ECO:0000313" key="2">
    <source>
        <dbReference type="Proteomes" id="UP000288805"/>
    </source>
</evidence>
<proteinExistence type="predicted"/>
<gene>
    <name evidence="1" type="ORF">CK203_027276</name>
</gene>
<accession>A0A438J9I9</accession>
<evidence type="ECO:0000313" key="1">
    <source>
        <dbReference type="EMBL" id="RVX05628.1"/>
    </source>
</evidence>
<dbReference type="Proteomes" id="UP000288805">
    <property type="component" value="Unassembled WGS sequence"/>
</dbReference>
<organism evidence="1 2">
    <name type="scientific">Vitis vinifera</name>
    <name type="common">Grape</name>
    <dbReference type="NCBI Taxonomy" id="29760"/>
    <lineage>
        <taxon>Eukaryota</taxon>
        <taxon>Viridiplantae</taxon>
        <taxon>Streptophyta</taxon>
        <taxon>Embryophyta</taxon>
        <taxon>Tracheophyta</taxon>
        <taxon>Spermatophyta</taxon>
        <taxon>Magnoliopsida</taxon>
        <taxon>eudicotyledons</taxon>
        <taxon>Gunneridae</taxon>
        <taxon>Pentapetalae</taxon>
        <taxon>rosids</taxon>
        <taxon>Vitales</taxon>
        <taxon>Vitaceae</taxon>
        <taxon>Viteae</taxon>
        <taxon>Vitis</taxon>
    </lineage>
</organism>
<dbReference type="EMBL" id="QGNW01000055">
    <property type="protein sequence ID" value="RVX05628.1"/>
    <property type="molecule type" value="Genomic_DNA"/>
</dbReference>
<protein>
    <submittedName>
        <fullName evidence="1">Uncharacterized protein</fullName>
    </submittedName>
</protein>
<comment type="caution">
    <text evidence="1">The sequence shown here is derived from an EMBL/GenBank/DDBJ whole genome shotgun (WGS) entry which is preliminary data.</text>
</comment>